<gene>
    <name evidence="1" type="ORF">B9J98_00685</name>
</gene>
<dbReference type="AlphaFoldDB" id="A0A2R7YBW8"/>
<accession>A0A2R7YBW8</accession>
<name>A0A2R7YBW8_9ARCH</name>
<sequence length="99" mass="11569">MEKAKYKDLLKDEDVKRWFENLAAKSYVTPTVYLRTLGLFCELNRTDPKSILRAAGTKDFRDSFSDFVRRLEGEGEGRLLHSEVQEGPPLLVFVQRFER</sequence>
<protein>
    <submittedName>
        <fullName evidence="1">Uncharacterized protein</fullName>
    </submittedName>
</protein>
<organism evidence="1 2">
    <name type="scientific">Candidatus Terraquivivens tikiterensis</name>
    <dbReference type="NCBI Taxonomy" id="1980982"/>
    <lineage>
        <taxon>Archaea</taxon>
        <taxon>Nitrososphaerota</taxon>
        <taxon>Candidatus Wolframiiraptoraceae</taxon>
        <taxon>Candidatus Terraquivivens</taxon>
    </lineage>
</organism>
<dbReference type="Proteomes" id="UP000244066">
    <property type="component" value="Unassembled WGS sequence"/>
</dbReference>
<comment type="caution">
    <text evidence="1">The sequence shown here is derived from an EMBL/GenBank/DDBJ whole genome shotgun (WGS) entry which is preliminary data.</text>
</comment>
<evidence type="ECO:0000313" key="2">
    <source>
        <dbReference type="Proteomes" id="UP000244066"/>
    </source>
</evidence>
<dbReference type="EMBL" id="NDWU01000001">
    <property type="protein sequence ID" value="PUA34392.1"/>
    <property type="molecule type" value="Genomic_DNA"/>
</dbReference>
<reference evidence="1 2" key="1">
    <citation type="submission" date="2017-04" db="EMBL/GenBank/DDBJ databases">
        <title>Draft Aigarchaeota genome from a New Zealand hot spring.</title>
        <authorList>
            <person name="Reysenbach A.-L."/>
            <person name="Donaho J.A."/>
            <person name="Gerhart J."/>
            <person name="Kelley J.F."/>
            <person name="Kouba K."/>
            <person name="Podar M."/>
            <person name="Stott M."/>
        </authorList>
    </citation>
    <scope>NUCLEOTIDE SEQUENCE [LARGE SCALE GENOMIC DNA]</scope>
    <source>
        <strain evidence="1">NZ13_MG1</strain>
    </source>
</reference>
<evidence type="ECO:0000313" key="1">
    <source>
        <dbReference type="EMBL" id="PUA34392.1"/>
    </source>
</evidence>
<proteinExistence type="predicted"/>